<dbReference type="InterPro" id="IPR008265">
    <property type="entry name" value="Lipase_GDSL_AS"/>
</dbReference>
<dbReference type="InterPro" id="IPR001087">
    <property type="entry name" value="GDSL"/>
</dbReference>
<dbReference type="OrthoDB" id="5292073at2"/>
<organism evidence="2 3">
    <name type="scientific">Francisella philomiragia</name>
    <dbReference type="NCBI Taxonomy" id="28110"/>
    <lineage>
        <taxon>Bacteria</taxon>
        <taxon>Pseudomonadati</taxon>
        <taxon>Pseudomonadota</taxon>
        <taxon>Gammaproteobacteria</taxon>
        <taxon>Thiotrichales</taxon>
        <taxon>Francisellaceae</taxon>
        <taxon>Francisella</taxon>
    </lineage>
</organism>
<dbReference type="STRING" id="28110.KU46_410"/>
<evidence type="ECO:0000256" key="1">
    <source>
        <dbReference type="ARBA" id="ARBA00008668"/>
    </source>
</evidence>
<dbReference type="CDD" id="cd01846">
    <property type="entry name" value="fatty_acyltransferase_like"/>
    <property type="match status" value="1"/>
</dbReference>
<name>A0A0B6D3B3_9GAMM</name>
<dbReference type="GO" id="GO:0016298">
    <property type="term" value="F:lipase activity"/>
    <property type="evidence" value="ECO:0007669"/>
    <property type="project" value="InterPro"/>
</dbReference>
<gene>
    <name evidence="2" type="ORF">LA55_1980</name>
</gene>
<dbReference type="Proteomes" id="UP000031830">
    <property type="component" value="Chromosome"/>
</dbReference>
<dbReference type="PANTHER" id="PTHR22835:SF659">
    <property type="entry name" value="GDSL LIPASE_ACYLHYDROLASE, PUTATIVE (AFU_ORTHOLOGUE AFUA_2G00510)-RELATED"/>
    <property type="match status" value="1"/>
</dbReference>
<evidence type="ECO:0000313" key="2">
    <source>
        <dbReference type="EMBL" id="AJI52802.1"/>
    </source>
</evidence>
<evidence type="ECO:0000313" key="3">
    <source>
        <dbReference type="Proteomes" id="UP000031830"/>
    </source>
</evidence>
<protein>
    <submittedName>
        <fullName evidence="2">GDSL-like Lipase/Acylhydrolase family protein</fullName>
    </submittedName>
</protein>
<proteinExistence type="inferred from homology"/>
<dbReference type="SUPFAM" id="SSF52266">
    <property type="entry name" value="SGNH hydrolase"/>
    <property type="match status" value="1"/>
</dbReference>
<dbReference type="PROSITE" id="PS01098">
    <property type="entry name" value="LIPASE_GDSL_SER"/>
    <property type="match status" value="1"/>
</dbReference>
<dbReference type="InterPro" id="IPR036514">
    <property type="entry name" value="SGNH_hydro_sf"/>
</dbReference>
<dbReference type="RefSeq" id="WP_044526983.1">
    <property type="nucleotide sequence ID" value="NZ_CP009440.1"/>
</dbReference>
<reference evidence="2 3" key="1">
    <citation type="journal article" date="2015" name="Genome Announc.">
        <title>Genome sequencing of 18 francisella strains to aid in assay development and testing.</title>
        <authorList>
            <person name="Johnson S.L."/>
            <person name="Daligault H.E."/>
            <person name="Davenport K.W."/>
            <person name="Coyne S.R."/>
            <person name="Frey K.G."/>
            <person name="Koroleva G.I."/>
            <person name="Broomall S.M."/>
            <person name="Bishop-Lilly K.A."/>
            <person name="Bruce D.C."/>
            <person name="Chertkov O."/>
            <person name="Freitas T."/>
            <person name="Jaissle J."/>
            <person name="Ladner J.T."/>
            <person name="Rosenzweig C.N."/>
            <person name="Gibbons H.S."/>
            <person name="Palacios G.F."/>
            <person name="Redden C.L."/>
            <person name="Xu Y."/>
            <person name="Minogue T.D."/>
            <person name="Chain P.S."/>
        </authorList>
    </citation>
    <scope>NUCLEOTIDE SEQUENCE [LARGE SCALE GENOMIC DNA]</scope>
    <source>
        <strain evidence="2 3">GA01-2794</strain>
    </source>
</reference>
<sequence>MRKLSLIFLTLTTSLTELCYADARSQIIIENNCSVPISFSISPGNSTGKAINSQVLDANQYINVGQYTNDKFVDYNSTIDINFHSENLQHSGSIQYNLKNGWTINNANFNNLNGDIAIEHQNNDFNYSWHSYTTTLKYRIPIFTISACPKFTNPQNSKLKDIERILIFGDSLSDTGNLYGYTNGIIPRSTPYYRGMFSNGSVWTTMLSGTLENKIPISNYAVGGATAVFEPSWTDLGLPYTIGTELQAYSLDDGAHDTAKNLAIFFIGANDYLTISANQDPNSLKNIATEVTDKIIAAIKTVNAQKTLVIGLPNLGLTPESKNIGNQNLLKEVSSLHNQILKQFAEDQTNTEFVDMNPIFEMLVNDTDNFNKKYHTSISPSKTNQSCWSGGYFSYNPDGLNSKEFYENLLRGNPKTILLQESENISSGELDMNKIPLNPDITSAILAAETGKLCDNPQEYIFWDGVHPTYQVHKALFEYIANEYLGINI</sequence>
<dbReference type="GO" id="GO:0006629">
    <property type="term" value="P:lipid metabolic process"/>
    <property type="evidence" value="ECO:0007669"/>
    <property type="project" value="InterPro"/>
</dbReference>
<comment type="similarity">
    <text evidence="1">Belongs to the 'GDSL' lipolytic enzyme family.</text>
</comment>
<dbReference type="Gene3D" id="3.40.50.1110">
    <property type="entry name" value="SGNH hydrolase"/>
    <property type="match status" value="1"/>
</dbReference>
<dbReference type="KEGG" id="fpz:LA55_1980"/>
<keyword evidence="2" id="KW-0378">Hydrolase</keyword>
<dbReference type="EMBL" id="CP009440">
    <property type="protein sequence ID" value="AJI52802.1"/>
    <property type="molecule type" value="Genomic_DNA"/>
</dbReference>
<dbReference type="Pfam" id="PF00657">
    <property type="entry name" value="Lipase_GDSL"/>
    <property type="match status" value="1"/>
</dbReference>
<accession>A0A0B6D3B3</accession>
<dbReference type="AlphaFoldDB" id="A0A0B6D3B3"/>
<dbReference type="PANTHER" id="PTHR22835">
    <property type="entry name" value="ZINC FINGER FYVE DOMAIN CONTAINING PROTEIN"/>
    <property type="match status" value="1"/>
</dbReference>